<organism evidence="1">
    <name type="scientific">Brevibacillus laterosporus</name>
    <name type="common">Bacillus laterosporus</name>
    <dbReference type="NCBI Taxonomy" id="1465"/>
    <lineage>
        <taxon>Bacteria</taxon>
        <taxon>Bacillati</taxon>
        <taxon>Bacillota</taxon>
        <taxon>Bacilli</taxon>
        <taxon>Bacillales</taxon>
        <taxon>Paenibacillaceae</taxon>
        <taxon>Brevibacillus</taxon>
    </lineage>
</organism>
<dbReference type="Gene3D" id="2.60.300.12">
    <property type="entry name" value="HesB-like domain"/>
    <property type="match status" value="1"/>
</dbReference>
<reference evidence="1" key="1">
    <citation type="submission" date="2015-03" db="EMBL/GenBank/DDBJ databases">
        <title>MIGS Cultured Bacterial/Archaeal sample from Brevibacillus laterosporus.</title>
        <authorList>
            <person name="Zeng D."/>
            <person name="Zhu L."/>
            <person name="Dong G."/>
            <person name="Ye W."/>
            <person name="Ren D."/>
            <person name="Wu L."/>
            <person name="Xu J."/>
            <person name="Li G."/>
            <person name="Guo L."/>
        </authorList>
    </citation>
    <scope>NUCLEOTIDE SEQUENCE</scope>
    <source>
        <strain evidence="1">B9</strain>
        <plasmid evidence="1">unnamed2</plasmid>
    </source>
</reference>
<dbReference type="SUPFAM" id="SSF89360">
    <property type="entry name" value="HesB-like domain"/>
    <property type="match status" value="1"/>
</dbReference>
<dbReference type="InterPro" id="IPR035903">
    <property type="entry name" value="HesB-like_dom_sf"/>
</dbReference>
<proteinExistence type="predicted"/>
<geneLocation type="plasmid" evidence="1">
    <name>unnamed2</name>
</geneLocation>
<keyword evidence="1" id="KW-0614">Plasmid</keyword>
<gene>
    <name evidence="1" type="ORF">EX87_22490</name>
</gene>
<dbReference type="AlphaFoldDB" id="A0A0F7EJM6"/>
<sequence length="100" mass="11223">MKAKITRNAAKKINEIMAQETDKDLKLRVYITHKHGNHAHYGMTLDKPSEKDTVVSTDKDIDVLLQTSEELLDGVVIDYLFIPEEGFVVTNPSKGNTGDH</sequence>
<dbReference type="RefSeq" id="WP_031415642.1">
    <property type="nucleotide sequence ID" value="NZ_CP011076.1"/>
</dbReference>
<dbReference type="EMBL" id="CP011076">
    <property type="protein sequence ID" value="AKF96299.1"/>
    <property type="molecule type" value="Genomic_DNA"/>
</dbReference>
<evidence type="ECO:0000313" key="1">
    <source>
        <dbReference type="EMBL" id="AKF96299.1"/>
    </source>
</evidence>
<accession>A0A0F7EJM6</accession>
<name>A0A0F7EJM6_BRELA</name>
<protein>
    <submittedName>
        <fullName evidence="1">Heme biosynthesis protein HemY</fullName>
    </submittedName>
</protein>